<gene>
    <name evidence="2" type="ORF">J3R30DRAFT_3333995</name>
</gene>
<feature type="compositionally biased region" description="Basic and acidic residues" evidence="1">
    <location>
        <begin position="216"/>
        <end position="226"/>
    </location>
</feature>
<dbReference type="EMBL" id="JAOTPV010000010">
    <property type="protein sequence ID" value="KAJ4477335.1"/>
    <property type="molecule type" value="Genomic_DNA"/>
</dbReference>
<reference evidence="2" key="1">
    <citation type="submission" date="2022-08" db="EMBL/GenBank/DDBJ databases">
        <title>A Global Phylogenomic Analysis of the Shiitake Genus Lentinula.</title>
        <authorList>
            <consortium name="DOE Joint Genome Institute"/>
            <person name="Sierra-Patev S."/>
            <person name="Min B."/>
            <person name="Naranjo-Ortiz M."/>
            <person name="Looney B."/>
            <person name="Konkel Z."/>
            <person name="Slot J.C."/>
            <person name="Sakamoto Y."/>
            <person name="Steenwyk J.L."/>
            <person name="Rokas A."/>
            <person name="Carro J."/>
            <person name="Camarero S."/>
            <person name="Ferreira P."/>
            <person name="Molpeceres G."/>
            <person name="Ruiz-Duenas F.J."/>
            <person name="Serrano A."/>
            <person name="Henrissat B."/>
            <person name="Drula E."/>
            <person name="Hughes K.W."/>
            <person name="Mata J.L."/>
            <person name="Ishikawa N.K."/>
            <person name="Vargas-Isla R."/>
            <person name="Ushijima S."/>
            <person name="Smith C.A."/>
            <person name="Ahrendt S."/>
            <person name="Andreopoulos W."/>
            <person name="He G."/>
            <person name="Labutti K."/>
            <person name="Lipzen A."/>
            <person name="Ng V."/>
            <person name="Riley R."/>
            <person name="Sandor L."/>
            <person name="Barry K."/>
            <person name="Martinez A.T."/>
            <person name="Xiao Y."/>
            <person name="Gibbons J.G."/>
            <person name="Terashima K."/>
            <person name="Grigoriev I.V."/>
            <person name="Hibbett D.S."/>
        </authorList>
    </citation>
    <scope>NUCLEOTIDE SEQUENCE</scope>
    <source>
        <strain evidence="2">JLM2183</strain>
    </source>
</reference>
<sequence>MSNKKLSTTDSNVRRSSPIPIVNPAFNRRGRSASVSSGSSSSMSSPSDLPTPLSGISPRITVPSPGSSPILSYFLAQSPTKTQTSATLPFRKFGPAPVFEEDEGNQKSIPPAAHHARRASMTVADRFNQPNNVSGLPESHVERGAGLLRRLSLSTGAPAFGKPFSSASQYPPEAPPNTAVSPTAPTLPYPRDAKHRRATTASSARPHRAPSPMGERILKGHFDGFN</sequence>
<protein>
    <submittedName>
        <fullName evidence="2">Uncharacterized protein</fullName>
    </submittedName>
</protein>
<feature type="region of interest" description="Disordered" evidence="1">
    <location>
        <begin position="95"/>
        <end position="119"/>
    </location>
</feature>
<evidence type="ECO:0000256" key="1">
    <source>
        <dbReference type="SAM" id="MobiDB-lite"/>
    </source>
</evidence>
<comment type="caution">
    <text evidence="2">The sequence shown here is derived from an EMBL/GenBank/DDBJ whole genome shotgun (WGS) entry which is preliminary data.</text>
</comment>
<feature type="region of interest" description="Disordered" evidence="1">
    <location>
        <begin position="158"/>
        <end position="226"/>
    </location>
</feature>
<dbReference type="OrthoDB" id="2554033at2759"/>
<feature type="region of interest" description="Disordered" evidence="1">
    <location>
        <begin position="1"/>
        <end position="62"/>
    </location>
</feature>
<accession>A0A9W9A935</accession>
<proteinExistence type="predicted"/>
<name>A0A9W9A935_9AGAR</name>
<evidence type="ECO:0000313" key="3">
    <source>
        <dbReference type="Proteomes" id="UP001150266"/>
    </source>
</evidence>
<feature type="compositionally biased region" description="Polar residues" evidence="1">
    <location>
        <begin position="1"/>
        <end position="15"/>
    </location>
</feature>
<keyword evidence="3" id="KW-1185">Reference proteome</keyword>
<organism evidence="2 3">
    <name type="scientific">Lentinula aciculospora</name>
    <dbReference type="NCBI Taxonomy" id="153920"/>
    <lineage>
        <taxon>Eukaryota</taxon>
        <taxon>Fungi</taxon>
        <taxon>Dikarya</taxon>
        <taxon>Basidiomycota</taxon>
        <taxon>Agaricomycotina</taxon>
        <taxon>Agaricomycetes</taxon>
        <taxon>Agaricomycetidae</taxon>
        <taxon>Agaricales</taxon>
        <taxon>Marasmiineae</taxon>
        <taxon>Omphalotaceae</taxon>
        <taxon>Lentinula</taxon>
    </lineage>
</organism>
<dbReference type="AlphaFoldDB" id="A0A9W9A935"/>
<feature type="compositionally biased region" description="Low complexity" evidence="1">
    <location>
        <begin position="32"/>
        <end position="47"/>
    </location>
</feature>
<dbReference type="Proteomes" id="UP001150266">
    <property type="component" value="Unassembled WGS sequence"/>
</dbReference>
<evidence type="ECO:0000313" key="2">
    <source>
        <dbReference type="EMBL" id="KAJ4477335.1"/>
    </source>
</evidence>